<dbReference type="AlphaFoldDB" id="T0YZL6"/>
<dbReference type="InterPro" id="IPR011762">
    <property type="entry name" value="COA_CT_N"/>
</dbReference>
<dbReference type="GO" id="GO:0009317">
    <property type="term" value="C:acetyl-CoA carboxylase complex"/>
    <property type="evidence" value="ECO:0007669"/>
    <property type="project" value="TreeGrafter"/>
</dbReference>
<gene>
    <name evidence="5" type="ORF">B1B_15784</name>
</gene>
<comment type="caution">
    <text evidence="5">The sequence shown here is derived from an EMBL/GenBank/DDBJ whole genome shotgun (WGS) entry which is preliminary data.</text>
</comment>
<feature type="compositionally biased region" description="Basic and acidic residues" evidence="2">
    <location>
        <begin position="9"/>
        <end position="24"/>
    </location>
</feature>
<dbReference type="PANTHER" id="PTHR43842:SF2">
    <property type="entry name" value="PROPIONYL-COA CARBOXYLASE BETA CHAIN, MITOCHONDRIAL"/>
    <property type="match status" value="1"/>
</dbReference>
<dbReference type="PROSITE" id="PS50989">
    <property type="entry name" value="COA_CT_CTER"/>
    <property type="match status" value="1"/>
</dbReference>
<evidence type="ECO:0000256" key="1">
    <source>
        <dbReference type="ARBA" id="ARBA00006102"/>
    </source>
</evidence>
<organism evidence="5">
    <name type="scientific">mine drainage metagenome</name>
    <dbReference type="NCBI Taxonomy" id="410659"/>
    <lineage>
        <taxon>unclassified sequences</taxon>
        <taxon>metagenomes</taxon>
        <taxon>ecological metagenomes</taxon>
    </lineage>
</organism>
<accession>T0YZL6</accession>
<dbReference type="InterPro" id="IPR011763">
    <property type="entry name" value="COA_CT_C"/>
</dbReference>
<dbReference type="GO" id="GO:0004658">
    <property type="term" value="F:propionyl-CoA carboxylase activity"/>
    <property type="evidence" value="ECO:0007669"/>
    <property type="project" value="TreeGrafter"/>
</dbReference>
<reference evidence="5" key="1">
    <citation type="submission" date="2013-08" db="EMBL/GenBank/DDBJ databases">
        <authorList>
            <person name="Mendez C."/>
            <person name="Richter M."/>
            <person name="Ferrer M."/>
            <person name="Sanchez J."/>
        </authorList>
    </citation>
    <scope>NUCLEOTIDE SEQUENCE</scope>
</reference>
<evidence type="ECO:0000313" key="5">
    <source>
        <dbReference type="EMBL" id="EQD38468.1"/>
    </source>
</evidence>
<feature type="domain" description="CoA carboxyltransferase N-terminal" evidence="3">
    <location>
        <begin position="1"/>
        <end position="257"/>
    </location>
</feature>
<proteinExistence type="inferred from homology"/>
<dbReference type="InterPro" id="IPR051047">
    <property type="entry name" value="AccD/PCCB"/>
</dbReference>
<dbReference type="Gene3D" id="3.90.226.10">
    <property type="entry name" value="2-enoyl-CoA Hydratase, Chain A, domain 1"/>
    <property type="match status" value="2"/>
</dbReference>
<feature type="domain" description="CoA carboxyltransferase C-terminal" evidence="4">
    <location>
        <begin position="261"/>
        <end position="504"/>
    </location>
</feature>
<dbReference type="Pfam" id="PF01039">
    <property type="entry name" value="Carboxyl_trans"/>
    <property type="match status" value="1"/>
</dbReference>
<dbReference type="InterPro" id="IPR029045">
    <property type="entry name" value="ClpP/crotonase-like_dom_sf"/>
</dbReference>
<evidence type="ECO:0000259" key="4">
    <source>
        <dbReference type="PROSITE" id="PS50989"/>
    </source>
</evidence>
<dbReference type="PROSITE" id="PS50980">
    <property type="entry name" value="COA_CT_NTER"/>
    <property type="match status" value="1"/>
</dbReference>
<dbReference type="SUPFAM" id="SSF52096">
    <property type="entry name" value="ClpP/crotonase"/>
    <property type="match status" value="2"/>
</dbReference>
<reference evidence="5" key="2">
    <citation type="journal article" date="2014" name="ISME J.">
        <title>Microbial stratification in low pH oxic and suboxic macroscopic growths along an acid mine drainage.</title>
        <authorList>
            <person name="Mendez-Garcia C."/>
            <person name="Mesa V."/>
            <person name="Sprenger R.R."/>
            <person name="Richter M."/>
            <person name="Diez M.S."/>
            <person name="Solano J."/>
            <person name="Bargiela R."/>
            <person name="Golyshina O.V."/>
            <person name="Manteca A."/>
            <person name="Ramos J.L."/>
            <person name="Gallego J.R."/>
            <person name="Llorente I."/>
            <person name="Martins Dos Santos V.A."/>
            <person name="Jensen O.N."/>
            <person name="Pelaez A.I."/>
            <person name="Sanchez J."/>
            <person name="Ferrer M."/>
        </authorList>
    </citation>
    <scope>NUCLEOTIDE SEQUENCE</scope>
</reference>
<evidence type="ECO:0000259" key="3">
    <source>
        <dbReference type="PROSITE" id="PS50980"/>
    </source>
</evidence>
<evidence type="ECO:0000256" key="2">
    <source>
        <dbReference type="SAM" id="MobiDB-lite"/>
    </source>
</evidence>
<dbReference type="FunFam" id="3.90.226.10:FF:000016">
    <property type="entry name" value="Propionyl-CoA carboxylase, beta subunit"/>
    <property type="match status" value="1"/>
</dbReference>
<protein>
    <submittedName>
        <fullName evidence="5">Propionyl-CoA carboxylase, beta subunit</fullName>
    </submittedName>
</protein>
<comment type="similarity">
    <text evidence="1">Belongs to the AccD/PCCB family.</text>
</comment>
<dbReference type="EMBL" id="AUZY01010495">
    <property type="protein sequence ID" value="EQD38468.1"/>
    <property type="molecule type" value="Genomic_DNA"/>
</dbReference>
<feature type="region of interest" description="Disordered" evidence="2">
    <location>
        <begin position="1"/>
        <end position="30"/>
    </location>
</feature>
<name>T0YZL6_9ZZZZ</name>
<dbReference type="PANTHER" id="PTHR43842">
    <property type="entry name" value="PROPIONYL-COA CARBOXYLASE BETA CHAIN"/>
    <property type="match status" value="1"/>
</dbReference>
<sequence>MTGPYDRWNALKREAREGSGPERLAKHRASGKLTARERLESLFDPGTFTEIDPFVTHRVQGFGMDERMIPGDGVVTGWGEIDGRPACAFSQDATVFGGALGEAHAMKIVKIMETARKAGVPIIGLDDSGGARIQEGVMSLAGYGEVFFRNVLLSGVVPQISVILGPCAGGAVYSPAITDFVVMARGMGQMFITGPDVIRTVTGEEVSAEELGGAETHARVSGVSHLTAANDREAIALTRRLLSYLPLNNLEESPVVSSIDPPATAAPELVGIVPADSNAPYDVHAVVDRVIDPGSFLEIQPEWATNIVVGFGRLAGRSIGLVANNPAQLAGTLDIQASIKAARFVRFCDAFNLPLVTLVDVPGFLPGTAQEFGGIIRHGAKLLYAYAEATVPMMTVILRKAYGGAYDVMCSKHLGGDLNLAWPTAEIAVMGADGAVNILFRRQIDAAPADAREKLRAEKVAEYREEFLNPYLAADRGYIDDVIDPAETRTRLIAGLKFLASKREDRPPKKHGNGPL</sequence>
<dbReference type="FunFam" id="3.90.226.10:FF:000017">
    <property type="entry name" value="Propionyl-CoA carboxylase subunit beta 5"/>
    <property type="match status" value="1"/>
</dbReference>
<dbReference type="InterPro" id="IPR034733">
    <property type="entry name" value="AcCoA_carboxyl_beta"/>
</dbReference>